<protein>
    <recommendedName>
        <fullName evidence="1">hAT-like transposase RNase-H fold domain-containing protein</fullName>
    </recommendedName>
</protein>
<dbReference type="OrthoDB" id="1430789at2759"/>
<dbReference type="Proteomes" id="UP000291084">
    <property type="component" value="Chromosome 4"/>
</dbReference>
<evidence type="ECO:0000313" key="3">
    <source>
        <dbReference type="Proteomes" id="UP000291084"/>
    </source>
</evidence>
<feature type="domain" description="hAT-like transposase RNase-H fold" evidence="1">
    <location>
        <begin position="60"/>
        <end position="106"/>
    </location>
</feature>
<organism evidence="2 3">
    <name type="scientific">Vigna angularis var. angularis</name>
    <dbReference type="NCBI Taxonomy" id="157739"/>
    <lineage>
        <taxon>Eukaryota</taxon>
        <taxon>Viridiplantae</taxon>
        <taxon>Streptophyta</taxon>
        <taxon>Embryophyta</taxon>
        <taxon>Tracheophyta</taxon>
        <taxon>Spermatophyta</taxon>
        <taxon>Magnoliopsida</taxon>
        <taxon>eudicotyledons</taxon>
        <taxon>Gunneridae</taxon>
        <taxon>Pentapetalae</taxon>
        <taxon>rosids</taxon>
        <taxon>fabids</taxon>
        <taxon>Fabales</taxon>
        <taxon>Fabaceae</taxon>
        <taxon>Papilionoideae</taxon>
        <taxon>50 kb inversion clade</taxon>
        <taxon>NPAAA clade</taxon>
        <taxon>indigoferoid/millettioid clade</taxon>
        <taxon>Phaseoleae</taxon>
        <taxon>Vigna</taxon>
    </lineage>
</organism>
<sequence length="106" mass="12367">MLEASLKYKDAFVLLDMQDKKFSVEMAKSNGGVPLEEDWEYARSILPFLKMFYDSTLRISGSSYVTSHMYMKEVFGIGKRIQQYSESSDLSIKLMAMRMKGKYEKY</sequence>
<accession>A0A0S3RWT0</accession>
<evidence type="ECO:0000259" key="1">
    <source>
        <dbReference type="Pfam" id="PF14372"/>
    </source>
</evidence>
<dbReference type="InterPro" id="IPR025525">
    <property type="entry name" value="hAT-like_transposase_RNase-H"/>
</dbReference>
<proteinExistence type="predicted"/>
<dbReference type="GO" id="GO:0003677">
    <property type="term" value="F:DNA binding"/>
    <property type="evidence" value="ECO:0007669"/>
    <property type="project" value="InterPro"/>
</dbReference>
<name>A0A0S3RWT0_PHAAN</name>
<dbReference type="AlphaFoldDB" id="A0A0S3RWT0"/>
<keyword evidence="3" id="KW-1185">Reference proteome</keyword>
<dbReference type="EMBL" id="AP015037">
    <property type="protein sequence ID" value="BAT85021.1"/>
    <property type="molecule type" value="Genomic_DNA"/>
</dbReference>
<evidence type="ECO:0000313" key="2">
    <source>
        <dbReference type="EMBL" id="BAT85021.1"/>
    </source>
</evidence>
<dbReference type="PANTHER" id="PTHR23272:SF184">
    <property type="entry name" value="OS03G0311250 PROTEIN"/>
    <property type="match status" value="1"/>
</dbReference>
<dbReference type="Pfam" id="PF14372">
    <property type="entry name" value="hAT-like_RNase-H"/>
    <property type="match status" value="1"/>
</dbReference>
<reference evidence="2 3" key="1">
    <citation type="journal article" date="2015" name="Sci. Rep.">
        <title>The power of single molecule real-time sequencing technology in the de novo assembly of a eukaryotic genome.</title>
        <authorList>
            <person name="Sakai H."/>
            <person name="Naito K."/>
            <person name="Ogiso-Tanaka E."/>
            <person name="Takahashi Y."/>
            <person name="Iseki K."/>
            <person name="Muto C."/>
            <person name="Satou K."/>
            <person name="Teruya K."/>
            <person name="Shiroma A."/>
            <person name="Shimoji M."/>
            <person name="Hirano T."/>
            <person name="Itoh T."/>
            <person name="Kaga A."/>
            <person name="Tomooka N."/>
        </authorList>
    </citation>
    <scope>NUCLEOTIDE SEQUENCE [LARGE SCALE GENOMIC DNA]</scope>
    <source>
        <strain evidence="3">cv. Shumari</strain>
    </source>
</reference>
<gene>
    <name evidence="2" type="primary">Vigan.04G251200</name>
    <name evidence="2" type="ORF">VIGAN_04251200</name>
</gene>
<dbReference type="PANTHER" id="PTHR23272">
    <property type="entry name" value="BED FINGER-RELATED"/>
    <property type="match status" value="1"/>
</dbReference>